<sequence>MNKMIKETLWRQFGASIDMLENAIQLCPAEYWDSKNKFWYNAYHCLFWLDYYLTLKPADFSPPAPYSLSEFDPSGAMPDRTYSKGEMLSYLEHSRKKCIVLISGLTDGLANSRWINDNKNYSVFEILLYNMRHVQHHAAQLNLLLRQEINDSPKWVSVTEHKMN</sequence>
<proteinExistence type="predicted"/>
<comment type="caution">
    <text evidence="1">The sequence shown here is derived from an EMBL/GenBank/DDBJ whole genome shotgun (WGS) entry which is preliminary data.</text>
</comment>
<evidence type="ECO:0000313" key="1">
    <source>
        <dbReference type="EMBL" id="MDO1512384.1"/>
    </source>
</evidence>
<dbReference type="RefSeq" id="WP_304435475.1">
    <property type="nucleotide sequence ID" value="NZ_JAUKUC010000001.1"/>
</dbReference>
<reference evidence="1" key="1">
    <citation type="journal article" date="2014" name="Int. J. Syst. Evol. Microbiol.">
        <title>Complete genome of a new Firmicutes species belonging to the dominant human colonic microbiota ('Ruminococcus bicirculans') reveals two chromosomes and a selective capacity to utilize plant glucans.</title>
        <authorList>
            <consortium name="NISC Comparative Sequencing Program"/>
            <person name="Wegmann U."/>
            <person name="Louis P."/>
            <person name="Goesmann A."/>
            <person name="Henrissat B."/>
            <person name="Duncan S.H."/>
            <person name="Flint H.J."/>
        </authorList>
    </citation>
    <scope>NUCLEOTIDE SEQUENCE</scope>
    <source>
        <strain evidence="1">CECT 8869</strain>
    </source>
</reference>
<dbReference type="Gene3D" id="1.20.120.450">
    <property type="entry name" value="dinb family like domain"/>
    <property type="match status" value="1"/>
</dbReference>
<dbReference type="Proteomes" id="UP001168579">
    <property type="component" value="Unassembled WGS sequence"/>
</dbReference>
<evidence type="ECO:0000313" key="2">
    <source>
        <dbReference type="Proteomes" id="UP001168579"/>
    </source>
</evidence>
<organism evidence="1 2">
    <name type="scientific">Maribacter confluentis</name>
    <dbReference type="NCBI Taxonomy" id="1656093"/>
    <lineage>
        <taxon>Bacteria</taxon>
        <taxon>Pseudomonadati</taxon>
        <taxon>Bacteroidota</taxon>
        <taxon>Flavobacteriia</taxon>
        <taxon>Flavobacteriales</taxon>
        <taxon>Flavobacteriaceae</taxon>
        <taxon>Maribacter</taxon>
    </lineage>
</organism>
<name>A0ABT8RPV8_9FLAO</name>
<gene>
    <name evidence="1" type="ORF">Q2T41_06930</name>
</gene>
<protein>
    <submittedName>
        <fullName evidence="1">DinB family protein</fullName>
    </submittedName>
</protein>
<keyword evidence="2" id="KW-1185">Reference proteome</keyword>
<accession>A0ABT8RPV8</accession>
<reference evidence="1" key="2">
    <citation type="submission" date="2023-06" db="EMBL/GenBank/DDBJ databases">
        <authorList>
            <person name="Lucena T."/>
            <person name="Sun Q."/>
        </authorList>
    </citation>
    <scope>NUCLEOTIDE SEQUENCE</scope>
    <source>
        <strain evidence="1">CECT 8869</strain>
    </source>
</reference>
<dbReference type="SUPFAM" id="SSF109854">
    <property type="entry name" value="DinB/YfiT-like putative metalloenzymes"/>
    <property type="match status" value="1"/>
</dbReference>
<dbReference type="EMBL" id="JAUKUC010000001">
    <property type="protein sequence ID" value="MDO1512384.1"/>
    <property type="molecule type" value="Genomic_DNA"/>
</dbReference>
<dbReference type="InterPro" id="IPR034660">
    <property type="entry name" value="DinB/YfiT-like"/>
</dbReference>